<gene>
    <name evidence="8" type="ORF">IE81DRAFT_321976</name>
</gene>
<dbReference type="CDD" id="cd16273">
    <property type="entry name" value="SNM1A-1C-like_MBL-fold"/>
    <property type="match status" value="1"/>
</dbReference>
<evidence type="ECO:0000256" key="1">
    <source>
        <dbReference type="ARBA" id="ARBA00004123"/>
    </source>
</evidence>
<dbReference type="InParanoid" id="A0A316W810"/>
<dbReference type="Gene3D" id="3.60.15.10">
    <property type="entry name" value="Ribonuclease Z/Hydroxyacylglutathione hydrolase-like"/>
    <property type="match status" value="1"/>
</dbReference>
<dbReference type="OrthoDB" id="262529at2759"/>
<dbReference type="Pfam" id="PF07522">
    <property type="entry name" value="DRMBL"/>
    <property type="match status" value="1"/>
</dbReference>
<dbReference type="FunCoup" id="A0A316W810">
    <property type="interactions" value="322"/>
</dbReference>
<protein>
    <submittedName>
        <fullName evidence="8">DRMBL-domain-containing protein</fullName>
    </submittedName>
</protein>
<sequence length="907" mass="97396">MPATKRKSPGGVPQPSVRSFFTPSSSVKPSSPGSTSRSVSRSSSATDFKCTSPFDESSTKIARSEGSASIRTPLASAKELRAAEERDLAAAIAASLANSVIDSAPHRPAAAGASSDRVTSDADGDLPTQPSRPRVPIDSGDAATHTPPSPPAASAPASDAPSTLLAKLDELAGGSKRLLEEEQELEVIESADDPVDGPVGVVAGPDKAGGISTDGQSATSFAQSSLSSYVSSARKDKEGNGEASTSNAFSHLMRPSSDALLWAQADVVEADNHSGPAKMKKALRKAPFYKVLEGMPLSVDGFRFGNIEGCKGWFLSHFHSDHYVGLSNSWTHGPIYCSAETASLVQSSLKVAAQYVVALPFDEPYEVPNSGGVIVTPIRANHCPGSCLFHFRGPQTAHILPPPPGGHHPPLRKNRLSTYLHCGDFRACPEHVRHPTIRRHRLDIIYLDTTYCNARYCFPPQPLVIDACGQLVANLAPNQAQGPDVDLTKQEEDWSRPYKSATALLKEEKQKVALKEEASARSAMGSWLGRRSPLDDPKVEGAQSAARSALPDATSMDTATAAEEAEAELWAAAHGGLDELIDGGFMDEVNALQEMDAQASQTPDEEVSEDTLQMQLSIKQEPLEGEVARPPLMERGTSNAFIKQEDATDSGLDSVPKPAQDAFTVLGAASKQEGTMTNYAASEALLKTRLAESSKTGRLLVVCGTYTIGKEKIVLAAARALRSKVYCSDPRKYAVYAQVDEPELHARLTRDPLAASVHVHGLSAVNGEALRALVASLRKMGGDFDRAVAFRPTGWTYKPPAGLDTTAPNLRRLIEYNQSKGFSARDLQPTRDSSRQYAIYGVPYSEHSSFFELTAFALSIDYDRIIPTVNVGNPTSRAKMKRWFERWAQEKKRRGGQAVVGRADTYF</sequence>
<comment type="similarity">
    <text evidence="2">Belongs to the DNA repair metallo-beta-lactamase (DRMBL) family.</text>
</comment>
<proteinExistence type="inferred from homology"/>
<dbReference type="SUPFAM" id="SSF56281">
    <property type="entry name" value="Metallo-hydrolase/oxidoreductase"/>
    <property type="match status" value="1"/>
</dbReference>
<dbReference type="Proteomes" id="UP000245783">
    <property type="component" value="Unassembled WGS sequence"/>
</dbReference>
<evidence type="ECO:0000256" key="5">
    <source>
        <dbReference type="ARBA" id="ARBA00023242"/>
    </source>
</evidence>
<feature type="region of interest" description="Disordered" evidence="6">
    <location>
        <begin position="187"/>
        <end position="219"/>
    </location>
</feature>
<accession>A0A316W810</accession>
<feature type="compositionally biased region" description="Low complexity" evidence="6">
    <location>
        <begin position="19"/>
        <end position="44"/>
    </location>
</feature>
<dbReference type="Gene3D" id="3.40.50.12650">
    <property type="match status" value="1"/>
</dbReference>
<feature type="region of interest" description="Disordered" evidence="6">
    <location>
        <begin position="524"/>
        <end position="562"/>
    </location>
</feature>
<evidence type="ECO:0000256" key="6">
    <source>
        <dbReference type="SAM" id="MobiDB-lite"/>
    </source>
</evidence>
<dbReference type="GO" id="GO:0003684">
    <property type="term" value="F:damaged DNA binding"/>
    <property type="evidence" value="ECO:0007669"/>
    <property type="project" value="TreeGrafter"/>
</dbReference>
<reference evidence="8 9" key="1">
    <citation type="journal article" date="2018" name="Mol. Biol. Evol.">
        <title>Broad Genomic Sampling Reveals a Smut Pathogenic Ancestry of the Fungal Clade Ustilaginomycotina.</title>
        <authorList>
            <person name="Kijpornyongpan T."/>
            <person name="Mondo S.J."/>
            <person name="Barry K."/>
            <person name="Sandor L."/>
            <person name="Lee J."/>
            <person name="Lipzen A."/>
            <person name="Pangilinan J."/>
            <person name="LaButti K."/>
            <person name="Hainaut M."/>
            <person name="Henrissat B."/>
            <person name="Grigoriev I.V."/>
            <person name="Spatafora J.W."/>
            <person name="Aime M.C."/>
        </authorList>
    </citation>
    <scope>NUCLEOTIDE SEQUENCE [LARGE SCALE GENOMIC DNA]</scope>
    <source>
        <strain evidence="8 9">MCA 4658</strain>
    </source>
</reference>
<comment type="subcellular location">
    <subcellularLocation>
        <location evidence="1">Nucleus</location>
    </subcellularLocation>
</comment>
<dbReference type="InterPro" id="IPR036866">
    <property type="entry name" value="RibonucZ/Hydroxyglut_hydro"/>
</dbReference>
<dbReference type="GeneID" id="37035363"/>
<feature type="region of interest" description="Disordered" evidence="6">
    <location>
        <begin position="1"/>
        <end position="73"/>
    </location>
</feature>
<feature type="domain" description="DNA repair metallo-beta-lactamase" evidence="7">
    <location>
        <begin position="743"/>
        <end position="873"/>
    </location>
</feature>
<dbReference type="GO" id="GO:0035312">
    <property type="term" value="F:5'-3' DNA exonuclease activity"/>
    <property type="evidence" value="ECO:0007669"/>
    <property type="project" value="TreeGrafter"/>
</dbReference>
<organism evidence="8 9">
    <name type="scientific">Ceraceosorus guamensis</name>
    <dbReference type="NCBI Taxonomy" id="1522189"/>
    <lineage>
        <taxon>Eukaryota</taxon>
        <taxon>Fungi</taxon>
        <taxon>Dikarya</taxon>
        <taxon>Basidiomycota</taxon>
        <taxon>Ustilaginomycotina</taxon>
        <taxon>Exobasidiomycetes</taxon>
        <taxon>Ceraceosorales</taxon>
        <taxon>Ceraceosoraceae</taxon>
        <taxon>Ceraceosorus</taxon>
    </lineage>
</organism>
<keyword evidence="4" id="KW-0234">DNA repair</keyword>
<dbReference type="GO" id="GO:0005634">
    <property type="term" value="C:nucleus"/>
    <property type="evidence" value="ECO:0007669"/>
    <property type="project" value="UniProtKB-SubCell"/>
</dbReference>
<dbReference type="PANTHER" id="PTHR23240:SF6">
    <property type="entry name" value="DNA CROSS-LINK REPAIR 1A PROTEIN"/>
    <property type="match status" value="1"/>
</dbReference>
<keyword evidence="5" id="KW-0539">Nucleus</keyword>
<dbReference type="EMBL" id="KZ819366">
    <property type="protein sequence ID" value="PWN43805.1"/>
    <property type="molecule type" value="Genomic_DNA"/>
</dbReference>
<feature type="compositionally biased region" description="Low complexity" evidence="6">
    <location>
        <begin position="154"/>
        <end position="166"/>
    </location>
</feature>
<dbReference type="FunFam" id="3.40.50.12650:FF:000007">
    <property type="entry name" value="DNA cross-link repair 1A protein, variant"/>
    <property type="match status" value="1"/>
</dbReference>
<dbReference type="GO" id="GO:0006303">
    <property type="term" value="P:double-strand break repair via nonhomologous end joining"/>
    <property type="evidence" value="ECO:0007669"/>
    <property type="project" value="TreeGrafter"/>
</dbReference>
<dbReference type="PANTHER" id="PTHR23240">
    <property type="entry name" value="DNA CROSS-LINK REPAIR PROTEIN PSO2/SNM1-RELATED"/>
    <property type="match status" value="1"/>
</dbReference>
<evidence type="ECO:0000256" key="3">
    <source>
        <dbReference type="ARBA" id="ARBA00022763"/>
    </source>
</evidence>
<dbReference type="AlphaFoldDB" id="A0A316W810"/>
<dbReference type="RefSeq" id="XP_025370965.1">
    <property type="nucleotide sequence ID" value="XM_025513493.1"/>
</dbReference>
<dbReference type="InterPro" id="IPR011084">
    <property type="entry name" value="DRMBL"/>
</dbReference>
<evidence type="ECO:0000313" key="8">
    <source>
        <dbReference type="EMBL" id="PWN43805.1"/>
    </source>
</evidence>
<evidence type="ECO:0000256" key="4">
    <source>
        <dbReference type="ARBA" id="ARBA00023204"/>
    </source>
</evidence>
<dbReference type="STRING" id="1522189.A0A316W810"/>
<feature type="region of interest" description="Disordered" evidence="6">
    <location>
        <begin position="99"/>
        <end position="168"/>
    </location>
</feature>
<name>A0A316W810_9BASI</name>
<evidence type="ECO:0000259" key="7">
    <source>
        <dbReference type="Pfam" id="PF07522"/>
    </source>
</evidence>
<keyword evidence="9" id="KW-1185">Reference proteome</keyword>
<evidence type="ECO:0000256" key="2">
    <source>
        <dbReference type="ARBA" id="ARBA00010304"/>
    </source>
</evidence>
<feature type="compositionally biased region" description="Polar residues" evidence="6">
    <location>
        <begin position="54"/>
        <end position="70"/>
    </location>
</feature>
<feature type="compositionally biased region" description="Low complexity" evidence="6">
    <location>
        <begin position="196"/>
        <end position="219"/>
    </location>
</feature>
<dbReference type="GO" id="GO:0036297">
    <property type="term" value="P:interstrand cross-link repair"/>
    <property type="evidence" value="ECO:0007669"/>
    <property type="project" value="TreeGrafter"/>
</dbReference>
<keyword evidence="3" id="KW-0227">DNA damage</keyword>
<evidence type="ECO:0000313" key="9">
    <source>
        <dbReference type="Proteomes" id="UP000245783"/>
    </source>
</evidence>